<dbReference type="Gene3D" id="3.40.50.12780">
    <property type="entry name" value="N-terminal domain of ligase-like"/>
    <property type="match status" value="1"/>
</dbReference>
<name>A0A934K9J2_9BACT</name>
<sequence>MMDYPLTLRHMLWRAERLFDKKEIVTRREEGEHRYTYTDLARRVGQLANVLTRLGVKPGDRVATLAWNNYRHLELYYAVPCTGAVLHTLNLRLFPDQLEFTIRDAGDTVIFVDKTLLPVLDRVAGRIPSVSQIVVLNDGGPLPEHHLGELRDYETLLAAEKPDFDWPALDERSAAAMCYTSGTTGNPKGVVYSHRSQFLHAMSVLQKDCLGISESDVLLPVVPMFHANSWGIPYAAGLAGTKLLFPDRFMGDGQVLLDLAEQEGATMLAGVPTIWINLLGVLEKTGRRLPKVHTVICGGSAIPRGLMEGMDRVGLRMLHAWGMTETSPLGTVGLVRSWIPAERSFEARLKQGVPVPGVEIRIADLATGQELPWDGVAFGEIQCRGPWIASGYHNEADTTKVTEDGWFKTGDVATIDPDGYVAIVDRTKDVIKSGGEWISTVELEGAIMAHPKVLEAAVVGLPHSKWQERPVAYVVPRPEHKGQVTAQEITDFLAGRVARWWLPDEIRFIDEVPKTSTLKFDKKALRNSAEPLTEEARPLSYT</sequence>
<evidence type="ECO:0000256" key="3">
    <source>
        <dbReference type="ARBA" id="ARBA00022832"/>
    </source>
</evidence>
<dbReference type="InterPro" id="IPR020845">
    <property type="entry name" value="AMP-binding_CS"/>
</dbReference>
<dbReference type="RefSeq" id="WP_338204777.1">
    <property type="nucleotide sequence ID" value="NZ_JAEKNR010000218.1"/>
</dbReference>
<dbReference type="CDD" id="cd12119">
    <property type="entry name" value="ttLC_FACS_AlkK_like"/>
    <property type="match status" value="1"/>
</dbReference>
<dbReference type="NCBIfam" id="NF004837">
    <property type="entry name" value="PRK06187.1"/>
    <property type="match status" value="1"/>
</dbReference>
<dbReference type="GO" id="GO:0016874">
    <property type="term" value="F:ligase activity"/>
    <property type="evidence" value="ECO:0007669"/>
    <property type="project" value="UniProtKB-KW"/>
</dbReference>
<keyword evidence="3" id="KW-0276">Fatty acid metabolism</keyword>
<dbReference type="InterPro" id="IPR045851">
    <property type="entry name" value="AMP-bd_C_sf"/>
</dbReference>
<dbReference type="GO" id="GO:0006631">
    <property type="term" value="P:fatty acid metabolic process"/>
    <property type="evidence" value="ECO:0007669"/>
    <property type="project" value="UniProtKB-KW"/>
</dbReference>
<evidence type="ECO:0000259" key="5">
    <source>
        <dbReference type="Pfam" id="PF00501"/>
    </source>
</evidence>
<dbReference type="Proteomes" id="UP000612893">
    <property type="component" value="Unassembled WGS sequence"/>
</dbReference>
<dbReference type="EMBL" id="JAEKNR010000218">
    <property type="protein sequence ID" value="MBJ7600805.1"/>
    <property type="molecule type" value="Genomic_DNA"/>
</dbReference>
<comment type="similarity">
    <text evidence="1">Belongs to the ATP-dependent AMP-binding enzyme family.</text>
</comment>
<dbReference type="FunFam" id="3.30.300.30:FF:000008">
    <property type="entry name" value="2,3-dihydroxybenzoate-AMP ligase"/>
    <property type="match status" value="1"/>
</dbReference>
<dbReference type="PROSITE" id="PS00455">
    <property type="entry name" value="AMP_BINDING"/>
    <property type="match status" value="1"/>
</dbReference>
<dbReference type="Pfam" id="PF13193">
    <property type="entry name" value="AMP-binding_C"/>
    <property type="match status" value="1"/>
</dbReference>
<keyword evidence="8" id="KW-1185">Reference proteome</keyword>
<dbReference type="AlphaFoldDB" id="A0A934K9J2"/>
<dbReference type="PANTHER" id="PTHR43859:SF4">
    <property type="entry name" value="BUTANOATE--COA LIGASE AAE1-RELATED"/>
    <property type="match status" value="1"/>
</dbReference>
<evidence type="ECO:0000313" key="7">
    <source>
        <dbReference type="EMBL" id="MBJ7600805.1"/>
    </source>
</evidence>
<dbReference type="InterPro" id="IPR025110">
    <property type="entry name" value="AMP-bd_C"/>
</dbReference>
<dbReference type="Gene3D" id="3.30.300.30">
    <property type="match status" value="1"/>
</dbReference>
<keyword evidence="2 7" id="KW-0436">Ligase</keyword>
<dbReference type="PANTHER" id="PTHR43859">
    <property type="entry name" value="ACYL-ACTIVATING ENZYME"/>
    <property type="match status" value="1"/>
</dbReference>
<organism evidence="7 8">
    <name type="scientific">Candidatus Nephthysia bennettiae</name>
    <dbReference type="NCBI Taxonomy" id="3127016"/>
    <lineage>
        <taxon>Bacteria</taxon>
        <taxon>Bacillati</taxon>
        <taxon>Candidatus Dormiibacterota</taxon>
        <taxon>Candidatus Dormibacteria</taxon>
        <taxon>Candidatus Dormibacterales</taxon>
        <taxon>Candidatus Dormibacteraceae</taxon>
        <taxon>Candidatus Nephthysia</taxon>
    </lineage>
</organism>
<dbReference type="InterPro" id="IPR042099">
    <property type="entry name" value="ANL_N_sf"/>
</dbReference>
<dbReference type="InterPro" id="IPR000873">
    <property type="entry name" value="AMP-dep_synth/lig_dom"/>
</dbReference>
<accession>A0A934K9J2</accession>
<reference evidence="7" key="1">
    <citation type="submission" date="2020-10" db="EMBL/GenBank/DDBJ databases">
        <title>Ca. Dormibacterota MAGs.</title>
        <authorList>
            <person name="Montgomery K."/>
        </authorList>
    </citation>
    <scope>NUCLEOTIDE SEQUENCE [LARGE SCALE GENOMIC DNA]</scope>
    <source>
        <strain evidence="7">SC8812_S17_10</strain>
    </source>
</reference>
<evidence type="ECO:0000256" key="4">
    <source>
        <dbReference type="ARBA" id="ARBA00023098"/>
    </source>
</evidence>
<evidence type="ECO:0000259" key="6">
    <source>
        <dbReference type="Pfam" id="PF13193"/>
    </source>
</evidence>
<evidence type="ECO:0000313" key="8">
    <source>
        <dbReference type="Proteomes" id="UP000612893"/>
    </source>
</evidence>
<dbReference type="Pfam" id="PF00501">
    <property type="entry name" value="AMP-binding"/>
    <property type="match status" value="1"/>
</dbReference>
<evidence type="ECO:0000256" key="1">
    <source>
        <dbReference type="ARBA" id="ARBA00006432"/>
    </source>
</evidence>
<protein>
    <submittedName>
        <fullName evidence="7">Long-chain fatty acid--CoA ligase</fullName>
    </submittedName>
</protein>
<feature type="domain" description="AMP-dependent synthetase/ligase" evidence="5">
    <location>
        <begin position="19"/>
        <end position="393"/>
    </location>
</feature>
<dbReference type="SUPFAM" id="SSF56801">
    <property type="entry name" value="Acetyl-CoA synthetase-like"/>
    <property type="match status" value="1"/>
</dbReference>
<feature type="domain" description="AMP-binding enzyme C-terminal" evidence="6">
    <location>
        <begin position="442"/>
        <end position="518"/>
    </location>
</feature>
<evidence type="ECO:0000256" key="2">
    <source>
        <dbReference type="ARBA" id="ARBA00022598"/>
    </source>
</evidence>
<gene>
    <name evidence="7" type="ORF">JF922_22395</name>
</gene>
<proteinExistence type="inferred from homology"/>
<keyword evidence="4" id="KW-0443">Lipid metabolism</keyword>
<comment type="caution">
    <text evidence="7">The sequence shown here is derived from an EMBL/GenBank/DDBJ whole genome shotgun (WGS) entry which is preliminary data.</text>
</comment>